<dbReference type="GO" id="GO:0005525">
    <property type="term" value="F:GTP binding"/>
    <property type="evidence" value="ECO:0007669"/>
    <property type="project" value="InterPro"/>
</dbReference>
<reference evidence="3 4" key="1">
    <citation type="submission" date="2018-11" db="EMBL/GenBank/DDBJ databases">
        <authorList>
            <consortium name="Pathogen Informatics"/>
        </authorList>
    </citation>
    <scope>NUCLEOTIDE SEQUENCE [LARGE SCALE GENOMIC DNA]</scope>
</reference>
<gene>
    <name evidence="3" type="ORF">DILT_LOCUS14804</name>
</gene>
<dbReference type="InterPro" id="IPR045001">
    <property type="entry name" value="DRG"/>
</dbReference>
<dbReference type="Gene3D" id="6.10.140.1070">
    <property type="match status" value="1"/>
</dbReference>
<evidence type="ECO:0000313" key="4">
    <source>
        <dbReference type="Proteomes" id="UP000281553"/>
    </source>
</evidence>
<evidence type="ECO:0000259" key="2">
    <source>
        <dbReference type="PROSITE" id="PS51710"/>
    </source>
</evidence>
<dbReference type="InterPro" id="IPR031167">
    <property type="entry name" value="G_OBG"/>
</dbReference>
<dbReference type="GO" id="GO:0003924">
    <property type="term" value="F:GTPase activity"/>
    <property type="evidence" value="ECO:0007669"/>
    <property type="project" value="InterPro"/>
</dbReference>
<dbReference type="PANTHER" id="PTHR43127">
    <property type="entry name" value="DEVELOPMENTALLY-REGULATED GTP-BINDING PROTEIN 2"/>
    <property type="match status" value="1"/>
</dbReference>
<evidence type="ECO:0000256" key="1">
    <source>
        <dbReference type="ARBA" id="ARBA00022741"/>
    </source>
</evidence>
<dbReference type="OrthoDB" id="1708588at2759"/>
<dbReference type="Proteomes" id="UP000281553">
    <property type="component" value="Unassembled WGS sequence"/>
</dbReference>
<dbReference type="EMBL" id="UYRU01075933">
    <property type="protein sequence ID" value="VDN26424.1"/>
    <property type="molecule type" value="Genomic_DNA"/>
</dbReference>
<dbReference type="InterPro" id="IPR027417">
    <property type="entry name" value="P-loop_NTPase"/>
</dbReference>
<keyword evidence="4" id="KW-1185">Reference proteome</keyword>
<organism evidence="3 4">
    <name type="scientific">Dibothriocephalus latus</name>
    <name type="common">Fish tapeworm</name>
    <name type="synonym">Diphyllobothrium latum</name>
    <dbReference type="NCBI Taxonomy" id="60516"/>
    <lineage>
        <taxon>Eukaryota</taxon>
        <taxon>Metazoa</taxon>
        <taxon>Spiralia</taxon>
        <taxon>Lophotrochozoa</taxon>
        <taxon>Platyhelminthes</taxon>
        <taxon>Cestoda</taxon>
        <taxon>Eucestoda</taxon>
        <taxon>Diphyllobothriidea</taxon>
        <taxon>Diphyllobothriidae</taxon>
        <taxon>Dibothriocephalus</taxon>
    </lineage>
</organism>
<dbReference type="AlphaFoldDB" id="A0A3P7MAK2"/>
<keyword evidence="1" id="KW-0547">Nucleotide-binding</keyword>
<dbReference type="SUPFAM" id="SSF52540">
    <property type="entry name" value="P-loop containing nucleoside triphosphate hydrolases"/>
    <property type="match status" value="1"/>
</dbReference>
<proteinExistence type="predicted"/>
<dbReference type="Pfam" id="PF01926">
    <property type="entry name" value="MMR_HSR1"/>
    <property type="match status" value="1"/>
</dbReference>
<dbReference type="PROSITE" id="PS51710">
    <property type="entry name" value="G_OBG"/>
    <property type="match status" value="1"/>
</dbReference>
<evidence type="ECO:0000313" key="3">
    <source>
        <dbReference type="EMBL" id="VDN26424.1"/>
    </source>
</evidence>
<name>A0A3P7MAK2_DIBLA</name>
<sequence>MGILDKIAEVEQEIARTQKNKATEYHLGLLKAKLAKYRAELLKPSEKSAKGEGFDVMKSGDARVALIGFPSVGKSTLLNALTSAKSECASYEFTTLTCVPGVIEVSYWETEELTHSV</sequence>
<dbReference type="InterPro" id="IPR006073">
    <property type="entry name" value="GTP-bd"/>
</dbReference>
<dbReference type="PRINTS" id="PR00326">
    <property type="entry name" value="GTP1OBG"/>
</dbReference>
<protein>
    <recommendedName>
        <fullName evidence="2">OBG-type G domain-containing protein</fullName>
    </recommendedName>
</protein>
<feature type="domain" description="OBG-type G" evidence="2">
    <location>
        <begin position="62"/>
        <end position="117"/>
    </location>
</feature>
<accession>A0A3P7MAK2</accession>